<dbReference type="PRINTS" id="PR01550">
    <property type="entry name" value="TOP6AFAMILY"/>
</dbReference>
<evidence type="ECO:0000256" key="7">
    <source>
        <dbReference type="ARBA" id="ARBA00022842"/>
    </source>
</evidence>
<keyword evidence="10 12" id="KW-0413">Isomerase</keyword>
<gene>
    <name evidence="15" type="ORF">D9757_000527</name>
</gene>
<feature type="domain" description="Spo11/DNA topoisomerase VI subunit A N-terminal" evidence="13">
    <location>
        <begin position="189"/>
        <end position="233"/>
    </location>
</feature>
<feature type="active site" description="O-(5'-phospho-DNA)-tyrosine intermediate" evidence="12">
    <location>
        <position position="218"/>
    </location>
</feature>
<keyword evidence="9 12" id="KW-0238">DNA-binding</keyword>
<dbReference type="OrthoDB" id="5377392at2759"/>
<dbReference type="AlphaFoldDB" id="A0A8H5MH10"/>
<keyword evidence="16" id="KW-1185">Reference proteome</keyword>
<evidence type="ECO:0000256" key="5">
    <source>
        <dbReference type="ARBA" id="ARBA00012895"/>
    </source>
</evidence>
<protein>
    <recommendedName>
        <fullName evidence="5">DNA topoisomerase (ATP-hydrolyzing)</fullName>
        <ecNumber evidence="5">5.6.2.2</ecNumber>
    </recommendedName>
</protein>
<comment type="subcellular location">
    <subcellularLocation>
        <location evidence="3">Nucleus</location>
    </subcellularLocation>
</comment>
<evidence type="ECO:0000256" key="1">
    <source>
        <dbReference type="ARBA" id="ARBA00000185"/>
    </source>
</evidence>
<comment type="similarity">
    <text evidence="4 12">Belongs to the TOP6A family.</text>
</comment>
<dbReference type="EMBL" id="JAACJN010000002">
    <property type="protein sequence ID" value="KAF5393366.1"/>
    <property type="molecule type" value="Genomic_DNA"/>
</dbReference>
<comment type="cofactor">
    <cofactor evidence="2">
        <name>Mg(2+)</name>
        <dbReference type="ChEBI" id="CHEBI:18420"/>
    </cofactor>
</comment>
<dbReference type="GO" id="GO:0000228">
    <property type="term" value="C:nuclear chromosome"/>
    <property type="evidence" value="ECO:0007669"/>
    <property type="project" value="TreeGrafter"/>
</dbReference>
<dbReference type="InterPro" id="IPR034136">
    <property type="entry name" value="TOPRIM_Topo6A/Spo11"/>
</dbReference>
<dbReference type="PANTHER" id="PTHR10848">
    <property type="entry name" value="MEIOTIC RECOMBINATION PROTEIN SPO11"/>
    <property type="match status" value="1"/>
</dbReference>
<name>A0A8H5MH10_9AGAR</name>
<dbReference type="GO" id="GO:0042138">
    <property type="term" value="P:meiotic DNA double-strand break formation"/>
    <property type="evidence" value="ECO:0007669"/>
    <property type="project" value="InterPro"/>
</dbReference>
<comment type="catalytic activity">
    <reaction evidence="1 12">
        <text>ATP-dependent breakage, passage and rejoining of double-stranded DNA.</text>
        <dbReference type="EC" id="5.6.2.2"/>
    </reaction>
</comment>
<dbReference type="InterPro" id="IPR013048">
    <property type="entry name" value="Meiotic_Spo11"/>
</dbReference>
<dbReference type="Pfam" id="PF21180">
    <property type="entry name" value="TOP6A-Spo11_Toprim"/>
    <property type="match status" value="1"/>
</dbReference>
<evidence type="ECO:0000313" key="15">
    <source>
        <dbReference type="EMBL" id="KAF5393366.1"/>
    </source>
</evidence>
<dbReference type="InterPro" id="IPR036388">
    <property type="entry name" value="WH-like_DNA-bd_sf"/>
</dbReference>
<accession>A0A8H5MH10</accession>
<dbReference type="InterPro" id="IPR013049">
    <property type="entry name" value="Spo11/TopoVI_A_N"/>
</dbReference>
<dbReference type="Gene3D" id="1.10.10.10">
    <property type="entry name" value="Winged helix-like DNA-binding domain superfamily/Winged helix DNA-binding domain"/>
    <property type="match status" value="1"/>
</dbReference>
<dbReference type="GO" id="GO:0003677">
    <property type="term" value="F:DNA binding"/>
    <property type="evidence" value="ECO:0007669"/>
    <property type="project" value="UniProtKB-UniRule"/>
</dbReference>
<organism evidence="15 16">
    <name type="scientific">Collybiopsis confluens</name>
    <dbReference type="NCBI Taxonomy" id="2823264"/>
    <lineage>
        <taxon>Eukaryota</taxon>
        <taxon>Fungi</taxon>
        <taxon>Dikarya</taxon>
        <taxon>Basidiomycota</taxon>
        <taxon>Agaricomycotina</taxon>
        <taxon>Agaricomycetes</taxon>
        <taxon>Agaricomycetidae</taxon>
        <taxon>Agaricales</taxon>
        <taxon>Marasmiineae</taxon>
        <taxon>Omphalotaceae</taxon>
        <taxon>Collybiopsis</taxon>
    </lineage>
</organism>
<evidence type="ECO:0000256" key="8">
    <source>
        <dbReference type="ARBA" id="ARBA00023029"/>
    </source>
</evidence>
<evidence type="ECO:0000259" key="14">
    <source>
        <dbReference type="Pfam" id="PF21180"/>
    </source>
</evidence>
<evidence type="ECO:0000259" key="13">
    <source>
        <dbReference type="Pfam" id="PF04406"/>
    </source>
</evidence>
<dbReference type="GO" id="GO:0003918">
    <property type="term" value="F:DNA topoisomerase type II (double strand cut, ATP-hydrolyzing) activity"/>
    <property type="evidence" value="ECO:0007669"/>
    <property type="project" value="UniProtKB-UniRule"/>
</dbReference>
<proteinExistence type="inferred from homology"/>
<evidence type="ECO:0000256" key="12">
    <source>
        <dbReference type="PROSITE-ProRule" id="PRU01385"/>
    </source>
</evidence>
<dbReference type="CDD" id="cd00223">
    <property type="entry name" value="TOPRIM_TopoIIB_SPO"/>
    <property type="match status" value="1"/>
</dbReference>
<keyword evidence="8 12" id="KW-0799">Topoisomerase</keyword>
<dbReference type="GO" id="GO:0007131">
    <property type="term" value="P:reciprocal meiotic recombination"/>
    <property type="evidence" value="ECO:0007669"/>
    <property type="project" value="TreeGrafter"/>
</dbReference>
<reference evidence="15 16" key="1">
    <citation type="journal article" date="2020" name="ISME J.">
        <title>Uncovering the hidden diversity of litter-decomposition mechanisms in mushroom-forming fungi.</title>
        <authorList>
            <person name="Floudas D."/>
            <person name="Bentzer J."/>
            <person name="Ahren D."/>
            <person name="Johansson T."/>
            <person name="Persson P."/>
            <person name="Tunlid A."/>
        </authorList>
    </citation>
    <scope>NUCLEOTIDE SEQUENCE [LARGE SCALE GENOMIC DNA]</scope>
    <source>
        <strain evidence="15 16">CBS 406.79</strain>
    </source>
</reference>
<evidence type="ECO:0000313" key="16">
    <source>
        <dbReference type="Proteomes" id="UP000518752"/>
    </source>
</evidence>
<dbReference type="PROSITE" id="PS52041">
    <property type="entry name" value="TOPO_IIB"/>
    <property type="match status" value="1"/>
</dbReference>
<evidence type="ECO:0000256" key="9">
    <source>
        <dbReference type="ARBA" id="ARBA00023125"/>
    </source>
</evidence>
<keyword evidence="7" id="KW-0460">Magnesium</keyword>
<evidence type="ECO:0000256" key="6">
    <source>
        <dbReference type="ARBA" id="ARBA00022723"/>
    </source>
</evidence>
<dbReference type="PANTHER" id="PTHR10848:SF0">
    <property type="entry name" value="MEIOTIC RECOMBINATION PROTEIN SPO11"/>
    <property type="match status" value="1"/>
</dbReference>
<dbReference type="Gene3D" id="3.40.1360.10">
    <property type="match status" value="1"/>
</dbReference>
<dbReference type="GO" id="GO:0000706">
    <property type="term" value="P:meiotic DNA double-strand break processing"/>
    <property type="evidence" value="ECO:0007669"/>
    <property type="project" value="TreeGrafter"/>
</dbReference>
<evidence type="ECO:0000256" key="11">
    <source>
        <dbReference type="ARBA" id="ARBA00023242"/>
    </source>
</evidence>
<evidence type="ECO:0000256" key="2">
    <source>
        <dbReference type="ARBA" id="ARBA00001946"/>
    </source>
</evidence>
<dbReference type="Proteomes" id="UP000518752">
    <property type="component" value="Unassembled WGS sequence"/>
</dbReference>
<sequence>MCEVVSILEWDREFGAARNMSSGLVVEPVFPRQSPLESKAWRLEVRGGGGGGGWNEKAPDLLQVNIDFKMSKQTKITRRGLHVMALVSTMLLDDLLENPESDELVESELESDPIAKLEEMAVDFLSQLCRSAVPSQQQSGSEENFDSSSTGRAAIHLEMADRTRTDPATGFHGVRFITYPKKMASGSARQLAQLFRVVNLMHEASVEQVPATKRDIYYRNVPLFQTQKTVDTVWIHDFDPLYVTFELVFQLVDDIAATVQLDRADLNVRATSKGTFCGSVLSIHLTSGEIIKGLDLEGSLIPVGEDIETFNIDGDLAWAVFQTLCHLQATSHPSLPGKGLIITGKGYPDMATRHLVKTLAEFLPRNTPILALVDDDPYGLDILSVYKHGSSRLRHENGKLAAGRIEWIGIFASELDGLGIDKDNLIGISLHDERKALSMLRRPPNIMPARWRKELMYMLHSRRKAEIEILSSAKPYVQSPDSGDDSATVPYYHPLLKYLQTKLPQFISTNASP</sequence>
<feature type="domain" description="Topoisomerase 6 subunit A/Spo11 TOPRIM" evidence="14">
    <location>
        <begin position="319"/>
        <end position="474"/>
    </location>
</feature>
<dbReference type="EC" id="5.6.2.2" evidence="5"/>
<evidence type="ECO:0000256" key="3">
    <source>
        <dbReference type="ARBA" id="ARBA00004123"/>
    </source>
</evidence>
<dbReference type="GO" id="GO:0046872">
    <property type="term" value="F:metal ion binding"/>
    <property type="evidence" value="ECO:0007669"/>
    <property type="project" value="UniProtKB-KW"/>
</dbReference>
<dbReference type="Pfam" id="PF04406">
    <property type="entry name" value="TP6A_N"/>
    <property type="match status" value="1"/>
</dbReference>
<keyword evidence="11" id="KW-0539">Nucleus</keyword>
<comment type="caution">
    <text evidence="15">The sequence shown here is derived from an EMBL/GenBank/DDBJ whole genome shotgun (WGS) entry which is preliminary data.</text>
</comment>
<dbReference type="InterPro" id="IPR036078">
    <property type="entry name" value="Spo11/TopoVI_A_sf"/>
</dbReference>
<dbReference type="InterPro" id="IPR002815">
    <property type="entry name" value="Spo11/TopoVI_A"/>
</dbReference>
<dbReference type="GO" id="GO:0005524">
    <property type="term" value="F:ATP binding"/>
    <property type="evidence" value="ECO:0007669"/>
    <property type="project" value="InterPro"/>
</dbReference>
<evidence type="ECO:0000256" key="4">
    <source>
        <dbReference type="ARBA" id="ARBA00006559"/>
    </source>
</evidence>
<dbReference type="SUPFAM" id="SSF56726">
    <property type="entry name" value="DNA topoisomerase IV, alpha subunit"/>
    <property type="match status" value="1"/>
</dbReference>
<evidence type="ECO:0000256" key="10">
    <source>
        <dbReference type="ARBA" id="ARBA00023235"/>
    </source>
</evidence>
<dbReference type="PRINTS" id="PR01551">
    <property type="entry name" value="SPO11HOMOLOG"/>
</dbReference>
<keyword evidence="6" id="KW-0479">Metal-binding</keyword>